<organism evidence="15 16">
    <name type="scientific">Anaerosalibacter massiliensis</name>
    <dbReference type="NCBI Taxonomy" id="1347392"/>
    <lineage>
        <taxon>Bacteria</taxon>
        <taxon>Bacillati</taxon>
        <taxon>Bacillota</taxon>
        <taxon>Tissierellia</taxon>
        <taxon>Tissierellales</taxon>
        <taxon>Sporanaerobacteraceae</taxon>
        <taxon>Anaerosalibacter</taxon>
    </lineage>
</organism>
<feature type="transmembrane region" description="Helical" evidence="14">
    <location>
        <begin position="306"/>
        <end position="332"/>
    </location>
</feature>
<keyword evidence="3" id="KW-0813">Transport</keyword>
<dbReference type="GO" id="GO:0005886">
    <property type="term" value="C:plasma membrane"/>
    <property type="evidence" value="ECO:0007669"/>
    <property type="project" value="UniProtKB-SubCell"/>
</dbReference>
<dbReference type="InterPro" id="IPR050277">
    <property type="entry name" value="Sodium:Solute_Symporter"/>
</dbReference>
<gene>
    <name evidence="15" type="ORF">NSA23_07330</name>
</gene>
<dbReference type="EMBL" id="JANJZL010000004">
    <property type="protein sequence ID" value="MCR2043932.1"/>
    <property type="molecule type" value="Genomic_DNA"/>
</dbReference>
<comment type="caution">
    <text evidence="15">The sequence shown here is derived from an EMBL/GenBank/DDBJ whole genome shotgun (WGS) entry which is preliminary data.</text>
</comment>
<dbReference type="GO" id="GO:0006814">
    <property type="term" value="P:sodium ion transport"/>
    <property type="evidence" value="ECO:0007669"/>
    <property type="project" value="UniProtKB-KW"/>
</dbReference>
<evidence type="ECO:0000256" key="7">
    <source>
        <dbReference type="ARBA" id="ARBA00022989"/>
    </source>
</evidence>
<dbReference type="PANTHER" id="PTHR48086:SF3">
    <property type="entry name" value="SODIUM_PROLINE SYMPORTER"/>
    <property type="match status" value="1"/>
</dbReference>
<evidence type="ECO:0000256" key="11">
    <source>
        <dbReference type="ARBA" id="ARBA00023201"/>
    </source>
</evidence>
<evidence type="ECO:0000256" key="9">
    <source>
        <dbReference type="ARBA" id="ARBA00023065"/>
    </source>
</evidence>
<evidence type="ECO:0000256" key="5">
    <source>
        <dbReference type="ARBA" id="ARBA00022692"/>
    </source>
</evidence>
<dbReference type="InterPro" id="IPR038377">
    <property type="entry name" value="Na/Glc_symporter_sf"/>
</dbReference>
<keyword evidence="10 14" id="KW-0472">Membrane</keyword>
<evidence type="ECO:0000256" key="10">
    <source>
        <dbReference type="ARBA" id="ARBA00023136"/>
    </source>
</evidence>
<keyword evidence="11" id="KW-0739">Sodium transport</keyword>
<feature type="transmembrane region" description="Helical" evidence="14">
    <location>
        <begin position="184"/>
        <end position="211"/>
    </location>
</feature>
<keyword evidence="5 14" id="KW-0812">Transmembrane</keyword>
<protein>
    <submittedName>
        <fullName evidence="15">Sodium:solute symporter family protein</fullName>
    </submittedName>
</protein>
<dbReference type="Proteomes" id="UP001142078">
    <property type="component" value="Unassembled WGS sequence"/>
</dbReference>
<evidence type="ECO:0000256" key="12">
    <source>
        <dbReference type="ARBA" id="ARBA00033708"/>
    </source>
</evidence>
<evidence type="ECO:0000313" key="15">
    <source>
        <dbReference type="EMBL" id="MCR2043932.1"/>
    </source>
</evidence>
<feature type="transmembrane region" description="Helical" evidence="14">
    <location>
        <begin position="115"/>
        <end position="137"/>
    </location>
</feature>
<evidence type="ECO:0000256" key="2">
    <source>
        <dbReference type="ARBA" id="ARBA00006434"/>
    </source>
</evidence>
<dbReference type="PROSITE" id="PS50283">
    <property type="entry name" value="NA_SOLUT_SYMP_3"/>
    <property type="match status" value="1"/>
</dbReference>
<dbReference type="CDD" id="cd10322">
    <property type="entry name" value="SLC5sbd"/>
    <property type="match status" value="1"/>
</dbReference>
<feature type="transmembrane region" description="Helical" evidence="14">
    <location>
        <begin position="382"/>
        <end position="402"/>
    </location>
</feature>
<dbReference type="RefSeq" id="WP_042683044.1">
    <property type="nucleotide sequence ID" value="NZ_CABKTM010000049.1"/>
</dbReference>
<feature type="transmembrane region" description="Helical" evidence="14">
    <location>
        <begin position="45"/>
        <end position="67"/>
    </location>
</feature>
<dbReference type="Pfam" id="PF00474">
    <property type="entry name" value="SSF"/>
    <property type="match status" value="1"/>
</dbReference>
<keyword evidence="9" id="KW-0406">Ion transport</keyword>
<feature type="transmembrane region" description="Helical" evidence="14">
    <location>
        <begin position="6"/>
        <end position="24"/>
    </location>
</feature>
<evidence type="ECO:0000313" key="16">
    <source>
        <dbReference type="Proteomes" id="UP001142078"/>
    </source>
</evidence>
<comment type="catalytic activity">
    <reaction evidence="12">
        <text>L-proline(in) + Na(+)(in) = L-proline(out) + Na(+)(out)</text>
        <dbReference type="Rhea" id="RHEA:28967"/>
        <dbReference type="ChEBI" id="CHEBI:29101"/>
        <dbReference type="ChEBI" id="CHEBI:60039"/>
    </reaction>
</comment>
<sequence>MKNIYLIVIVSYLLGISIYGWYLNRKHIETSDDFVTGGRSFPLPILIGTLLATWMGSGMVTGTANFIYTYGPVAGLIHLIGEPLGLLLVALFLAKRAREKTSYTIPELIERKFGPVARVILAICIILSYVGIVSYQFEAGGYILNITTGMGVKAGTLLSAVIIIFLSVVGGLVSVAYTDAIGTLIIFSAMIIGLPIAIAQAGGLSGMISAIPAEQLSLTGKLSGVQLLGYTLPTIFLVLGEQNLYQRFGSAKNAEESRKSGIGLFWLGLLLDILILGLVTPAIILYPNLKNPDTAFFQVAMGLPEIVGAFMLASSVALFITTADSYLLSAGTNITYDFWARFINKNASDKEKLIVTRVSIVVLGILALIIGKFFPSILSMQMYAYSIYGAAITPAFLACLFWDKATKAGGLTSIIVGASTVLIWEIVLKNPMDLNSIVIAGPLSIVCLVVVSLLTQNRAREV</sequence>
<keyword evidence="7 14" id="KW-1133">Transmembrane helix</keyword>
<comment type="subcellular location">
    <subcellularLocation>
        <location evidence="1">Cell membrane</location>
        <topology evidence="1">Multi-pass membrane protein</topology>
    </subcellularLocation>
</comment>
<keyword evidence="4" id="KW-1003">Cell membrane</keyword>
<proteinExistence type="inferred from homology"/>
<dbReference type="PANTHER" id="PTHR48086">
    <property type="entry name" value="SODIUM/PROLINE SYMPORTER-RELATED"/>
    <property type="match status" value="1"/>
</dbReference>
<evidence type="ECO:0000256" key="6">
    <source>
        <dbReference type="ARBA" id="ARBA00022847"/>
    </source>
</evidence>
<evidence type="ECO:0000256" key="13">
    <source>
        <dbReference type="RuleBase" id="RU362091"/>
    </source>
</evidence>
<keyword evidence="16" id="KW-1185">Reference proteome</keyword>
<keyword evidence="6" id="KW-0769">Symport</keyword>
<comment type="similarity">
    <text evidence="2 13">Belongs to the sodium:solute symporter (SSF) (TC 2.A.21) family.</text>
</comment>
<dbReference type="Gene3D" id="1.20.1730.10">
    <property type="entry name" value="Sodium/glucose cotransporter"/>
    <property type="match status" value="1"/>
</dbReference>
<evidence type="ECO:0000256" key="14">
    <source>
        <dbReference type="SAM" id="Phobius"/>
    </source>
</evidence>
<dbReference type="AlphaFoldDB" id="A0A9X2MIS9"/>
<feature type="transmembrane region" description="Helical" evidence="14">
    <location>
        <begin position="353"/>
        <end position="370"/>
    </location>
</feature>
<dbReference type="GO" id="GO:0015293">
    <property type="term" value="F:symporter activity"/>
    <property type="evidence" value="ECO:0007669"/>
    <property type="project" value="UniProtKB-KW"/>
</dbReference>
<feature type="transmembrane region" description="Helical" evidence="14">
    <location>
        <begin position="434"/>
        <end position="454"/>
    </location>
</feature>
<evidence type="ECO:0000256" key="8">
    <source>
        <dbReference type="ARBA" id="ARBA00023053"/>
    </source>
</evidence>
<dbReference type="InterPro" id="IPR001734">
    <property type="entry name" value="Na/solute_symporter"/>
</dbReference>
<feature type="transmembrane region" description="Helical" evidence="14">
    <location>
        <begin position="73"/>
        <end position="94"/>
    </location>
</feature>
<reference evidence="15" key="1">
    <citation type="submission" date="2022-07" db="EMBL/GenBank/DDBJ databases">
        <title>Enhanced cultured diversity of the mouse gut microbiota enables custom-made synthetic communities.</title>
        <authorList>
            <person name="Afrizal A."/>
        </authorList>
    </citation>
    <scope>NUCLEOTIDE SEQUENCE</scope>
    <source>
        <strain evidence="15">DSM 29482</strain>
    </source>
</reference>
<evidence type="ECO:0000256" key="1">
    <source>
        <dbReference type="ARBA" id="ARBA00004651"/>
    </source>
</evidence>
<feature type="transmembrane region" description="Helical" evidence="14">
    <location>
        <begin position="261"/>
        <end position="286"/>
    </location>
</feature>
<accession>A0A9X2MIS9</accession>
<feature type="transmembrane region" description="Helical" evidence="14">
    <location>
        <begin position="409"/>
        <end position="428"/>
    </location>
</feature>
<feature type="transmembrane region" description="Helical" evidence="14">
    <location>
        <begin position="223"/>
        <end position="240"/>
    </location>
</feature>
<feature type="transmembrane region" description="Helical" evidence="14">
    <location>
        <begin position="157"/>
        <end position="177"/>
    </location>
</feature>
<evidence type="ECO:0000256" key="4">
    <source>
        <dbReference type="ARBA" id="ARBA00022475"/>
    </source>
</evidence>
<keyword evidence="8" id="KW-0915">Sodium</keyword>
<evidence type="ECO:0000256" key="3">
    <source>
        <dbReference type="ARBA" id="ARBA00022448"/>
    </source>
</evidence>
<name>A0A9X2MIS9_9FIRM</name>